<dbReference type="EMBL" id="CAJVQC010078987">
    <property type="protein sequence ID" value="CAG8816768.1"/>
    <property type="molecule type" value="Genomic_DNA"/>
</dbReference>
<feature type="non-terminal residue" evidence="1">
    <location>
        <position position="1"/>
    </location>
</feature>
<comment type="caution">
    <text evidence="1">The sequence shown here is derived from an EMBL/GenBank/DDBJ whole genome shotgun (WGS) entry which is preliminary data.</text>
</comment>
<accession>A0ACA9RYL3</accession>
<gene>
    <name evidence="1" type="ORF">RPERSI_LOCUS24527</name>
</gene>
<reference evidence="1" key="1">
    <citation type="submission" date="2021-06" db="EMBL/GenBank/DDBJ databases">
        <authorList>
            <person name="Kallberg Y."/>
            <person name="Tangrot J."/>
            <person name="Rosling A."/>
        </authorList>
    </citation>
    <scope>NUCLEOTIDE SEQUENCE</scope>
    <source>
        <strain evidence="1">MA461A</strain>
    </source>
</reference>
<dbReference type="Proteomes" id="UP000789920">
    <property type="component" value="Unassembled WGS sequence"/>
</dbReference>
<proteinExistence type="predicted"/>
<sequence length="45" mass="5348">YSERFKSQIEERTLNKHVNKCIELCFGKEMRLTEVGSVTSRSEKR</sequence>
<evidence type="ECO:0000313" key="1">
    <source>
        <dbReference type="EMBL" id="CAG8816768.1"/>
    </source>
</evidence>
<evidence type="ECO:0000313" key="2">
    <source>
        <dbReference type="Proteomes" id="UP000789920"/>
    </source>
</evidence>
<keyword evidence="2" id="KW-1185">Reference proteome</keyword>
<protein>
    <submittedName>
        <fullName evidence="1">31816_t:CDS:1</fullName>
    </submittedName>
</protein>
<name>A0ACA9RYL3_9GLOM</name>
<organism evidence="1 2">
    <name type="scientific">Racocetra persica</name>
    <dbReference type="NCBI Taxonomy" id="160502"/>
    <lineage>
        <taxon>Eukaryota</taxon>
        <taxon>Fungi</taxon>
        <taxon>Fungi incertae sedis</taxon>
        <taxon>Mucoromycota</taxon>
        <taxon>Glomeromycotina</taxon>
        <taxon>Glomeromycetes</taxon>
        <taxon>Diversisporales</taxon>
        <taxon>Gigasporaceae</taxon>
        <taxon>Racocetra</taxon>
    </lineage>
</organism>